<dbReference type="InterPro" id="IPR011993">
    <property type="entry name" value="PH-like_dom_sf"/>
</dbReference>
<reference evidence="4 5" key="1">
    <citation type="journal article" date="2018" name="Gigascience">
        <title>Genomes of trombidid mites reveal novel predicted allergens and laterally-transferred genes associated with secondary metabolism.</title>
        <authorList>
            <person name="Dong X."/>
            <person name="Chaisiri K."/>
            <person name="Xia D."/>
            <person name="Armstrong S.D."/>
            <person name="Fang Y."/>
            <person name="Donnelly M.J."/>
            <person name="Kadowaki T."/>
            <person name="McGarry J.W."/>
            <person name="Darby A.C."/>
            <person name="Makepeace B.L."/>
        </authorList>
    </citation>
    <scope>NUCLEOTIDE SEQUENCE [LARGE SCALE GENOMIC DNA]</scope>
    <source>
        <strain evidence="4">UoL-UT</strain>
    </source>
</reference>
<evidence type="ECO:0000256" key="1">
    <source>
        <dbReference type="SAM" id="Coils"/>
    </source>
</evidence>
<dbReference type="VEuPathDB" id="VectorBase:LDEU001183"/>
<evidence type="ECO:0000313" key="4">
    <source>
        <dbReference type="EMBL" id="RWS30853.1"/>
    </source>
</evidence>
<dbReference type="GO" id="GO:0007186">
    <property type="term" value="P:G protein-coupled receptor signaling pathway"/>
    <property type="evidence" value="ECO:0007669"/>
    <property type="project" value="TreeGrafter"/>
</dbReference>
<dbReference type="STRING" id="299467.A0A443STM6"/>
<feature type="region of interest" description="Disordered" evidence="2">
    <location>
        <begin position="65"/>
        <end position="217"/>
    </location>
</feature>
<proteinExistence type="predicted"/>
<feature type="compositionally biased region" description="Basic and acidic residues" evidence="2">
    <location>
        <begin position="153"/>
        <end position="165"/>
    </location>
</feature>
<feature type="compositionally biased region" description="Pro residues" evidence="2">
    <location>
        <begin position="198"/>
        <end position="217"/>
    </location>
</feature>
<feature type="coiled-coil region" evidence="1">
    <location>
        <begin position="460"/>
        <end position="487"/>
    </location>
</feature>
<feature type="region of interest" description="Disordered" evidence="2">
    <location>
        <begin position="396"/>
        <end position="422"/>
    </location>
</feature>
<dbReference type="GO" id="GO:0001664">
    <property type="term" value="F:G protein-coupled receptor binding"/>
    <property type="evidence" value="ECO:0007669"/>
    <property type="project" value="TreeGrafter"/>
</dbReference>
<dbReference type="GO" id="GO:0005085">
    <property type="term" value="F:guanyl-nucleotide exchange factor activity"/>
    <property type="evidence" value="ECO:0007669"/>
    <property type="project" value="TreeGrafter"/>
</dbReference>
<name>A0A443STM6_9ACAR</name>
<keyword evidence="1" id="KW-0175">Coiled coil</keyword>
<organism evidence="4 5">
    <name type="scientific">Leptotrombidium deliense</name>
    <dbReference type="NCBI Taxonomy" id="299467"/>
    <lineage>
        <taxon>Eukaryota</taxon>
        <taxon>Metazoa</taxon>
        <taxon>Ecdysozoa</taxon>
        <taxon>Arthropoda</taxon>
        <taxon>Chelicerata</taxon>
        <taxon>Arachnida</taxon>
        <taxon>Acari</taxon>
        <taxon>Acariformes</taxon>
        <taxon>Trombidiformes</taxon>
        <taxon>Prostigmata</taxon>
        <taxon>Anystina</taxon>
        <taxon>Parasitengona</taxon>
        <taxon>Trombiculoidea</taxon>
        <taxon>Trombiculidae</taxon>
        <taxon>Leptotrombidium</taxon>
    </lineage>
</organism>
<feature type="domain" description="ARHGEF1-like PH" evidence="3">
    <location>
        <begin position="311"/>
        <end position="375"/>
    </location>
</feature>
<dbReference type="AlphaFoldDB" id="A0A443STM6"/>
<gene>
    <name evidence="4" type="ORF">B4U80_13613</name>
</gene>
<feature type="compositionally biased region" description="Acidic residues" evidence="2">
    <location>
        <begin position="179"/>
        <end position="197"/>
    </location>
</feature>
<evidence type="ECO:0000259" key="3">
    <source>
        <dbReference type="Pfam" id="PF17838"/>
    </source>
</evidence>
<keyword evidence="5" id="KW-1185">Reference proteome</keyword>
<protein>
    <submittedName>
        <fullName evidence="4">Rho guanine nucleotide exchange factor 12-like protein</fullName>
    </submittedName>
</protein>
<dbReference type="PANTHER" id="PTHR45872:SF2">
    <property type="entry name" value="RHO GUANINE NUCLEOTIDE EXCHANGE FACTOR 2, ISOFORM D"/>
    <property type="match status" value="1"/>
</dbReference>
<feature type="compositionally biased region" description="Low complexity" evidence="2">
    <location>
        <begin position="66"/>
        <end position="81"/>
    </location>
</feature>
<dbReference type="Gene3D" id="2.30.29.30">
    <property type="entry name" value="Pleckstrin-homology domain (PH domain)/Phosphotyrosine-binding domain (PTB)"/>
    <property type="match status" value="1"/>
</dbReference>
<dbReference type="InterPro" id="IPR041020">
    <property type="entry name" value="PH_16"/>
</dbReference>
<dbReference type="PANTHER" id="PTHR45872">
    <property type="entry name" value="RHO GUANINE NUCLEOTIDE EXCHANGE FACTOR 2, ISOFORM D"/>
    <property type="match status" value="1"/>
</dbReference>
<dbReference type="EMBL" id="NCKV01000352">
    <property type="protein sequence ID" value="RWS30853.1"/>
    <property type="molecule type" value="Genomic_DNA"/>
</dbReference>
<dbReference type="SUPFAM" id="SSF50729">
    <property type="entry name" value="PH domain-like"/>
    <property type="match status" value="1"/>
</dbReference>
<evidence type="ECO:0000256" key="2">
    <source>
        <dbReference type="SAM" id="MobiDB-lite"/>
    </source>
</evidence>
<feature type="compositionally biased region" description="Low complexity" evidence="2">
    <location>
        <begin position="101"/>
        <end position="141"/>
    </location>
</feature>
<accession>A0A443STM6</accession>
<evidence type="ECO:0000313" key="5">
    <source>
        <dbReference type="Proteomes" id="UP000288716"/>
    </source>
</evidence>
<dbReference type="OrthoDB" id="2272012at2759"/>
<dbReference type="Proteomes" id="UP000288716">
    <property type="component" value="Unassembled WGS sequence"/>
</dbReference>
<comment type="caution">
    <text evidence="4">The sequence shown here is derived from an EMBL/GenBank/DDBJ whole genome shotgun (WGS) entry which is preliminary data.</text>
</comment>
<feature type="compositionally biased region" description="Basic and acidic residues" evidence="2">
    <location>
        <begin position="413"/>
        <end position="422"/>
    </location>
</feature>
<dbReference type="Pfam" id="PF17838">
    <property type="entry name" value="PH_16"/>
    <property type="match status" value="1"/>
</dbReference>
<dbReference type="GO" id="GO:0005737">
    <property type="term" value="C:cytoplasm"/>
    <property type="evidence" value="ECO:0007669"/>
    <property type="project" value="TreeGrafter"/>
</dbReference>
<sequence>MAAEDNYCISREQQQLQKQSEGLVSLTPLNLASSSTSAIRKQRTTKWRTSGGRIVDNILKGLTGYSSSSAQHSFDQQSQQHSESHSPPLISSESDDESEPNENNNATTATATTPATSTAATLTPTTSLASMVSSQSSVTITRSESLKQRRKEAKQFYRKRSDPTTDRSQNNMDETPASVDEEENVEKGEEEYEEYENPPEPNIPPPPPPPEPFGLIPPPLPPRNKNNKRSEIIKELFETEQTHRLEVEASKFCALQINGGQQLLKQLLKQRIKKDSKFSQFLNEAQSQSICKRDLIWRLTKQKSVDAHMYTLKIQVNPITKMIHQPVLKVQDLLLKNLATDARAFFIVSTKENALHEFVANTINERKLWTQHIQTCDEEQEKKVLNVDGVCMSGGGDALETNNTLPQQQQQRQPEEVNEQPRGRIEGTIRFVTSEDEEVLIHNPNEIQVNQIKHEYALHIITNEQKLIQLNQQMRQLIQEKQRLINVIKVENEWNEEKMERSERKMALLQKSVELCSLLCDDEEKEKKLTFLKEFKQEFDWFVENEEKNCIYF</sequence>